<reference evidence="1" key="1">
    <citation type="journal article" date="2014" name="Front. Microbiol.">
        <title>High frequency of phylogenetically diverse reductive dehalogenase-homologous genes in deep subseafloor sedimentary metagenomes.</title>
        <authorList>
            <person name="Kawai M."/>
            <person name="Futagami T."/>
            <person name="Toyoda A."/>
            <person name="Takaki Y."/>
            <person name="Nishi S."/>
            <person name="Hori S."/>
            <person name="Arai W."/>
            <person name="Tsubouchi T."/>
            <person name="Morono Y."/>
            <person name="Uchiyama I."/>
            <person name="Ito T."/>
            <person name="Fujiyama A."/>
            <person name="Inagaki F."/>
            <person name="Takami H."/>
        </authorList>
    </citation>
    <scope>NUCLEOTIDE SEQUENCE</scope>
    <source>
        <strain evidence="1">Expedition CK06-06</strain>
    </source>
</reference>
<organism evidence="1">
    <name type="scientific">marine sediment metagenome</name>
    <dbReference type="NCBI Taxonomy" id="412755"/>
    <lineage>
        <taxon>unclassified sequences</taxon>
        <taxon>metagenomes</taxon>
        <taxon>ecological metagenomes</taxon>
    </lineage>
</organism>
<evidence type="ECO:0000313" key="1">
    <source>
        <dbReference type="EMBL" id="GAH73698.1"/>
    </source>
</evidence>
<dbReference type="AlphaFoldDB" id="X1JV77"/>
<proteinExistence type="predicted"/>
<name>X1JV77_9ZZZZ</name>
<dbReference type="EMBL" id="BARU01028707">
    <property type="protein sequence ID" value="GAH73698.1"/>
    <property type="molecule type" value="Genomic_DNA"/>
</dbReference>
<gene>
    <name evidence="1" type="ORF">S03H2_45783</name>
</gene>
<protein>
    <submittedName>
        <fullName evidence="1">Uncharacterized protein</fullName>
    </submittedName>
</protein>
<feature type="non-terminal residue" evidence="1">
    <location>
        <position position="1"/>
    </location>
</feature>
<sequence length="267" mass="29753">LYYDIDCHIHEMLGVQPSTTDNTDNVIFNEIGEGTIYADPMGFPVALAKQEVDLGASANSDLQSQLVANWFAIGIQSDDEEQDLMSYIFSSNYTFADPKPTLYVEYEVTQPEICNWIESKGGPTEITVPDVYELVDSYLFETPPPGEPPWTFVPTSLNVVGVIDYYLGFDGDATTGCNFFGLRVENLTFPVDPVDPNTPFDVEYDCHNAGVTDTMWGHLLDRDTGVEVLGSWWEEEIIANGTKHVITHFDGITEKFNGRVEVGHVPM</sequence>
<accession>X1JV77</accession>
<comment type="caution">
    <text evidence="1">The sequence shown here is derived from an EMBL/GenBank/DDBJ whole genome shotgun (WGS) entry which is preliminary data.</text>
</comment>
<feature type="non-terminal residue" evidence="1">
    <location>
        <position position="267"/>
    </location>
</feature>